<name>A0A4V2F465_9BURK</name>
<dbReference type="AlphaFoldDB" id="A0A4V2F465"/>
<evidence type="ECO:0000313" key="3">
    <source>
        <dbReference type="Proteomes" id="UP000292445"/>
    </source>
</evidence>
<dbReference type="InterPro" id="IPR045584">
    <property type="entry name" value="Pilin-like"/>
</dbReference>
<dbReference type="Proteomes" id="UP000292445">
    <property type="component" value="Unassembled WGS sequence"/>
</dbReference>
<dbReference type="OrthoDB" id="8900503at2"/>
<feature type="transmembrane region" description="Helical" evidence="1">
    <location>
        <begin position="21"/>
        <end position="44"/>
    </location>
</feature>
<evidence type="ECO:0000313" key="2">
    <source>
        <dbReference type="EMBL" id="RZS86527.1"/>
    </source>
</evidence>
<accession>A0A4V2F465</accession>
<keyword evidence="3" id="KW-1185">Reference proteome</keyword>
<sequence>MSHAQAVRLPVAFAARQRGWTLIELAIVASIAMVLAVLAGGRLIREVDDAAAQATGTYLLAIKGAMDGYLVRHYDTLADGAAVAGVAHPLAPTLDELREAGMLQRGFPDRTPFNQAVAIRIERSGGCPGTGCRMDALIHTATPLRAQGALEPDPGVLAQVVMATGGYGAAAYPDQPAVLRGATYAVPNPLGAAAGVVGAQASLDTTLFQQFVRMRDSRNPDLQGGLDVRGAVRLHDSLALRGAAGDCLTATSTGVLTVQCAGVLQTRTGLFRADDGSVVRIDPASGIVASQRIRAAAGLSTHRGSIFDAADAQPTLRVTAGQMIVATGAGLALTVAGRDLVGHAGVSADRLGLREVATANAPCMSRVSTEAGANAEFARTSAGGLLVCAGGTWRELAALASAGTACAPNGAFATDSGSGTGLVCRLGVWMRADDLLSSYVMTGSQIVSSGETVQKPVCGRLGTAAGTPLIYLLPQIESSTASSFTRKAVDAGAGWLVQLLDYDGAVLGGPARAIAQVYCKY</sequence>
<reference evidence="2 3" key="1">
    <citation type="submission" date="2019-02" db="EMBL/GenBank/DDBJ databases">
        <title>Genomic Encyclopedia of Type Strains, Phase IV (KMG-IV): sequencing the most valuable type-strain genomes for metagenomic binning, comparative biology and taxonomic classification.</title>
        <authorList>
            <person name="Goeker M."/>
        </authorList>
    </citation>
    <scope>NUCLEOTIDE SEQUENCE [LARGE SCALE GENOMIC DNA]</scope>
    <source>
        <strain evidence="2 3">K24</strain>
    </source>
</reference>
<keyword evidence="1" id="KW-0812">Transmembrane</keyword>
<evidence type="ECO:0000256" key="1">
    <source>
        <dbReference type="SAM" id="Phobius"/>
    </source>
</evidence>
<keyword evidence="1" id="KW-1133">Transmembrane helix</keyword>
<organism evidence="2 3">
    <name type="scientific">Pigmentiphaga kullae</name>
    <dbReference type="NCBI Taxonomy" id="151784"/>
    <lineage>
        <taxon>Bacteria</taxon>
        <taxon>Pseudomonadati</taxon>
        <taxon>Pseudomonadota</taxon>
        <taxon>Betaproteobacteria</taxon>
        <taxon>Burkholderiales</taxon>
        <taxon>Alcaligenaceae</taxon>
        <taxon>Pigmentiphaga</taxon>
    </lineage>
</organism>
<proteinExistence type="predicted"/>
<dbReference type="EMBL" id="SGXC01000001">
    <property type="protein sequence ID" value="RZS86527.1"/>
    <property type="molecule type" value="Genomic_DNA"/>
</dbReference>
<keyword evidence="1" id="KW-0472">Membrane</keyword>
<protein>
    <submittedName>
        <fullName evidence="2">Type II secretory pathway pseudopilin PulG</fullName>
    </submittedName>
</protein>
<dbReference type="RefSeq" id="WP_130357614.1">
    <property type="nucleotide sequence ID" value="NZ_SGXC01000001.1"/>
</dbReference>
<dbReference type="SUPFAM" id="SSF54523">
    <property type="entry name" value="Pili subunits"/>
    <property type="match status" value="1"/>
</dbReference>
<comment type="caution">
    <text evidence="2">The sequence shown here is derived from an EMBL/GenBank/DDBJ whole genome shotgun (WGS) entry which is preliminary data.</text>
</comment>
<gene>
    <name evidence="2" type="ORF">EV675_2570</name>
</gene>